<dbReference type="InterPro" id="IPR058626">
    <property type="entry name" value="MdtA-like_b-barrel"/>
</dbReference>
<dbReference type="InterPro" id="IPR058627">
    <property type="entry name" value="MdtA-like_C"/>
</dbReference>
<comment type="caution">
    <text evidence="7">The sequence shown here is derived from an EMBL/GenBank/DDBJ whole genome shotgun (WGS) entry which is preliminary data.</text>
</comment>
<dbReference type="Gene3D" id="2.40.30.170">
    <property type="match status" value="1"/>
</dbReference>
<reference evidence="7" key="1">
    <citation type="submission" date="2021-01" db="EMBL/GenBank/DDBJ databases">
        <title>Fulvivirga kasyanovii gen. nov., sp nov., a novel member of the phylum Bacteroidetes isolated from seawater in a mussel farm.</title>
        <authorList>
            <person name="Zhao L.-H."/>
            <person name="Wang Z.-J."/>
        </authorList>
    </citation>
    <scope>NUCLEOTIDE SEQUENCE</scope>
    <source>
        <strain evidence="7">29W222</strain>
    </source>
</reference>
<sequence length="389" mass="42092">MKRKFIYGAIISSVVFASCAKQQQQAQGPSGPPPFPVSAVSKQDVTSYTNYAASIEGEQNVEIRPKIDGFIEEIYVQEGDWVKAGQLLFKINADQLEQQSNAAKATITAAEANVEAAQLEVEKLKPLVEKNIVSQKQLATAESNLSAAKAALYQATANYNNSRENLGYAYLKSPVSGVLGSIPYKVGALVGRNEVQPLTTVADISSVRAYFSLNEKQLLAINRQFKSDKNKSLIDELPEVSLVLIDGSEYEYKGEIKTINGLINTRTGSTQLQATFPNPDFLLRSGSSGEIRFPVVHKSVFRIPQNATFELQNKKLIYVVGEDNKVKPTPVEVVTSVEKDFIVKSGLEEGDRIVIAGANKLKDGMQITPQGENVAGASSPSTASVASGK</sequence>
<dbReference type="Pfam" id="PF25967">
    <property type="entry name" value="RND-MFP_C"/>
    <property type="match status" value="1"/>
</dbReference>
<keyword evidence="3" id="KW-0175">Coiled coil</keyword>
<evidence type="ECO:0000313" key="8">
    <source>
        <dbReference type="Proteomes" id="UP000614216"/>
    </source>
</evidence>
<feature type="coiled-coil region" evidence="3">
    <location>
        <begin position="93"/>
        <end position="122"/>
    </location>
</feature>
<evidence type="ECO:0000256" key="1">
    <source>
        <dbReference type="ARBA" id="ARBA00004196"/>
    </source>
</evidence>
<dbReference type="PROSITE" id="PS51257">
    <property type="entry name" value="PROKAR_LIPOPROTEIN"/>
    <property type="match status" value="1"/>
</dbReference>
<evidence type="ECO:0000256" key="2">
    <source>
        <dbReference type="ARBA" id="ARBA00009477"/>
    </source>
</evidence>
<gene>
    <name evidence="7" type="ORF">JMN32_14470</name>
</gene>
<dbReference type="Gene3D" id="2.40.50.100">
    <property type="match status" value="1"/>
</dbReference>
<keyword evidence="8" id="KW-1185">Reference proteome</keyword>
<dbReference type="GO" id="GO:0005886">
    <property type="term" value="C:plasma membrane"/>
    <property type="evidence" value="ECO:0007669"/>
    <property type="project" value="TreeGrafter"/>
</dbReference>
<feature type="domain" description="Multidrug resistance protein MdtA-like barrel-sandwich hybrid" evidence="4">
    <location>
        <begin position="60"/>
        <end position="201"/>
    </location>
</feature>
<evidence type="ECO:0000313" key="7">
    <source>
        <dbReference type="EMBL" id="MBL6447519.1"/>
    </source>
</evidence>
<accession>A0A937FWU4</accession>
<dbReference type="RefSeq" id="WP_202857052.1">
    <property type="nucleotide sequence ID" value="NZ_JAEUGD010000043.1"/>
</dbReference>
<evidence type="ECO:0000259" key="5">
    <source>
        <dbReference type="Pfam" id="PF25944"/>
    </source>
</evidence>
<dbReference type="GO" id="GO:0030313">
    <property type="term" value="C:cell envelope"/>
    <property type="evidence" value="ECO:0007669"/>
    <property type="project" value="UniProtKB-SubCell"/>
</dbReference>
<protein>
    <submittedName>
        <fullName evidence="7">Efflux RND transporter periplasmic adaptor subunit</fullName>
    </submittedName>
</protein>
<evidence type="ECO:0000259" key="4">
    <source>
        <dbReference type="Pfam" id="PF25917"/>
    </source>
</evidence>
<comment type="subcellular location">
    <subcellularLocation>
        <location evidence="1">Cell envelope</location>
    </subcellularLocation>
</comment>
<dbReference type="NCBIfam" id="TIGR01730">
    <property type="entry name" value="RND_mfp"/>
    <property type="match status" value="1"/>
</dbReference>
<dbReference type="Gene3D" id="2.40.420.20">
    <property type="match status" value="1"/>
</dbReference>
<organism evidence="7 8">
    <name type="scientific">Fulvivirga marina</name>
    <dbReference type="NCBI Taxonomy" id="2494733"/>
    <lineage>
        <taxon>Bacteria</taxon>
        <taxon>Pseudomonadati</taxon>
        <taxon>Bacteroidota</taxon>
        <taxon>Cytophagia</taxon>
        <taxon>Cytophagales</taxon>
        <taxon>Fulvivirgaceae</taxon>
        <taxon>Fulvivirga</taxon>
    </lineage>
</organism>
<dbReference type="Gene3D" id="1.10.287.470">
    <property type="entry name" value="Helix hairpin bin"/>
    <property type="match status" value="1"/>
</dbReference>
<dbReference type="GO" id="GO:0046677">
    <property type="term" value="P:response to antibiotic"/>
    <property type="evidence" value="ECO:0007669"/>
    <property type="project" value="TreeGrafter"/>
</dbReference>
<dbReference type="EMBL" id="JAEUGD010000043">
    <property type="protein sequence ID" value="MBL6447519.1"/>
    <property type="molecule type" value="Genomic_DNA"/>
</dbReference>
<dbReference type="Pfam" id="PF25917">
    <property type="entry name" value="BSH_RND"/>
    <property type="match status" value="1"/>
</dbReference>
<dbReference type="InterPro" id="IPR058625">
    <property type="entry name" value="MdtA-like_BSH"/>
</dbReference>
<dbReference type="Pfam" id="PF25944">
    <property type="entry name" value="Beta-barrel_RND"/>
    <property type="match status" value="1"/>
</dbReference>
<feature type="domain" description="Multidrug resistance protein MdtA-like beta-barrel" evidence="5">
    <location>
        <begin position="211"/>
        <end position="287"/>
    </location>
</feature>
<dbReference type="Proteomes" id="UP000614216">
    <property type="component" value="Unassembled WGS sequence"/>
</dbReference>
<dbReference type="AlphaFoldDB" id="A0A937FWU4"/>
<dbReference type="PANTHER" id="PTHR30158:SF23">
    <property type="entry name" value="MULTIDRUG RESISTANCE PROTEIN MEXA"/>
    <property type="match status" value="1"/>
</dbReference>
<evidence type="ECO:0000256" key="3">
    <source>
        <dbReference type="SAM" id="Coils"/>
    </source>
</evidence>
<name>A0A937FWU4_9BACT</name>
<evidence type="ECO:0000259" key="6">
    <source>
        <dbReference type="Pfam" id="PF25967"/>
    </source>
</evidence>
<dbReference type="SUPFAM" id="SSF111369">
    <property type="entry name" value="HlyD-like secretion proteins"/>
    <property type="match status" value="1"/>
</dbReference>
<comment type="similarity">
    <text evidence="2">Belongs to the membrane fusion protein (MFP) (TC 8.A.1) family.</text>
</comment>
<dbReference type="PANTHER" id="PTHR30158">
    <property type="entry name" value="ACRA/E-RELATED COMPONENT OF DRUG EFFLUX TRANSPORTER"/>
    <property type="match status" value="1"/>
</dbReference>
<dbReference type="InterPro" id="IPR006143">
    <property type="entry name" value="RND_pump_MFP"/>
</dbReference>
<dbReference type="GO" id="GO:0022857">
    <property type="term" value="F:transmembrane transporter activity"/>
    <property type="evidence" value="ECO:0007669"/>
    <property type="project" value="InterPro"/>
</dbReference>
<feature type="domain" description="Multidrug resistance protein MdtA-like C-terminal permuted SH3" evidence="6">
    <location>
        <begin position="303"/>
        <end position="359"/>
    </location>
</feature>
<proteinExistence type="inferred from homology"/>